<keyword evidence="1" id="KW-1003">Cell membrane</keyword>
<reference evidence="7" key="1">
    <citation type="journal article" date="2014" name="Front. Microbiol.">
        <title>High frequency of phylogenetically diverse reductive dehalogenase-homologous genes in deep subseafloor sedimentary metagenomes.</title>
        <authorList>
            <person name="Kawai M."/>
            <person name="Futagami T."/>
            <person name="Toyoda A."/>
            <person name="Takaki Y."/>
            <person name="Nishi S."/>
            <person name="Hori S."/>
            <person name="Arai W."/>
            <person name="Tsubouchi T."/>
            <person name="Morono Y."/>
            <person name="Uchiyama I."/>
            <person name="Ito T."/>
            <person name="Fujiyama A."/>
            <person name="Inagaki F."/>
            <person name="Takami H."/>
        </authorList>
    </citation>
    <scope>NUCLEOTIDE SEQUENCE</scope>
    <source>
        <strain evidence="7">Expedition CK06-06</strain>
    </source>
</reference>
<accession>X0VE45</accession>
<evidence type="ECO:0000256" key="3">
    <source>
        <dbReference type="ARBA" id="ARBA00022692"/>
    </source>
</evidence>
<feature type="transmembrane region" description="Helical" evidence="6">
    <location>
        <begin position="46"/>
        <end position="68"/>
    </location>
</feature>
<feature type="non-terminal residue" evidence="7">
    <location>
        <position position="73"/>
    </location>
</feature>
<keyword evidence="2" id="KW-0808">Transferase</keyword>
<proteinExistence type="predicted"/>
<dbReference type="InterPro" id="IPR001640">
    <property type="entry name" value="Lgt"/>
</dbReference>
<evidence type="ECO:0000256" key="1">
    <source>
        <dbReference type="ARBA" id="ARBA00022475"/>
    </source>
</evidence>
<gene>
    <name evidence="7" type="ORF">S01H1_54357</name>
</gene>
<evidence type="ECO:0008006" key="8">
    <source>
        <dbReference type="Google" id="ProtNLM"/>
    </source>
</evidence>
<dbReference type="GO" id="GO:0042158">
    <property type="term" value="P:lipoprotein biosynthetic process"/>
    <property type="evidence" value="ECO:0007669"/>
    <property type="project" value="InterPro"/>
</dbReference>
<evidence type="ECO:0000313" key="7">
    <source>
        <dbReference type="EMBL" id="GAG16620.1"/>
    </source>
</evidence>
<dbReference type="PANTHER" id="PTHR30589">
    <property type="entry name" value="PROLIPOPROTEIN DIACYLGLYCERYL TRANSFERASE"/>
    <property type="match status" value="1"/>
</dbReference>
<feature type="transmembrane region" description="Helical" evidence="6">
    <location>
        <begin position="15"/>
        <end position="34"/>
    </location>
</feature>
<keyword evidence="5 6" id="KW-0472">Membrane</keyword>
<sequence>MRPELFKVFGLSIKSYGLMMVVGFAAGIIRAVRVSKHRYNIEPERVYDIALVVLFSGVIGARIVYVLLDPIET</sequence>
<evidence type="ECO:0000256" key="6">
    <source>
        <dbReference type="SAM" id="Phobius"/>
    </source>
</evidence>
<keyword evidence="4 6" id="KW-1133">Transmembrane helix</keyword>
<keyword evidence="3 6" id="KW-0812">Transmembrane</keyword>
<dbReference type="EMBL" id="BARS01035265">
    <property type="protein sequence ID" value="GAG16620.1"/>
    <property type="molecule type" value="Genomic_DNA"/>
</dbReference>
<comment type="caution">
    <text evidence="7">The sequence shown here is derived from an EMBL/GenBank/DDBJ whole genome shotgun (WGS) entry which is preliminary data.</text>
</comment>
<dbReference type="GO" id="GO:0008961">
    <property type="term" value="F:phosphatidylglycerol-prolipoprotein diacylglyceryl transferase activity"/>
    <property type="evidence" value="ECO:0007669"/>
    <property type="project" value="InterPro"/>
</dbReference>
<dbReference type="PANTHER" id="PTHR30589:SF0">
    <property type="entry name" value="PHOSPHATIDYLGLYCEROL--PROLIPOPROTEIN DIACYLGLYCERYL TRANSFERASE"/>
    <property type="match status" value="1"/>
</dbReference>
<evidence type="ECO:0000256" key="2">
    <source>
        <dbReference type="ARBA" id="ARBA00022679"/>
    </source>
</evidence>
<organism evidence="7">
    <name type="scientific">marine sediment metagenome</name>
    <dbReference type="NCBI Taxonomy" id="412755"/>
    <lineage>
        <taxon>unclassified sequences</taxon>
        <taxon>metagenomes</taxon>
        <taxon>ecological metagenomes</taxon>
    </lineage>
</organism>
<dbReference type="GO" id="GO:0005886">
    <property type="term" value="C:plasma membrane"/>
    <property type="evidence" value="ECO:0007669"/>
    <property type="project" value="InterPro"/>
</dbReference>
<protein>
    <recommendedName>
        <fullName evidence="8">Prolipoprotein diacylglyceryl transferase</fullName>
    </recommendedName>
</protein>
<evidence type="ECO:0000256" key="4">
    <source>
        <dbReference type="ARBA" id="ARBA00022989"/>
    </source>
</evidence>
<evidence type="ECO:0000256" key="5">
    <source>
        <dbReference type="ARBA" id="ARBA00023136"/>
    </source>
</evidence>
<dbReference type="Pfam" id="PF01790">
    <property type="entry name" value="LGT"/>
    <property type="match status" value="1"/>
</dbReference>
<dbReference type="AlphaFoldDB" id="X0VE45"/>
<name>X0VE45_9ZZZZ</name>